<reference evidence="1" key="1">
    <citation type="journal article" date="2019" name="Environ. Microbiol.">
        <title>Fungal ecological strategies reflected in gene transcription - a case study of two litter decomposers.</title>
        <authorList>
            <person name="Barbi F."/>
            <person name="Kohler A."/>
            <person name="Barry K."/>
            <person name="Baskaran P."/>
            <person name="Daum C."/>
            <person name="Fauchery L."/>
            <person name="Ihrmark K."/>
            <person name="Kuo A."/>
            <person name="LaButti K."/>
            <person name="Lipzen A."/>
            <person name="Morin E."/>
            <person name="Grigoriev I.V."/>
            <person name="Henrissat B."/>
            <person name="Lindahl B."/>
            <person name="Martin F."/>
        </authorList>
    </citation>
    <scope>NUCLEOTIDE SEQUENCE</scope>
    <source>
        <strain evidence="1">JB14</strain>
    </source>
</reference>
<keyword evidence="2" id="KW-1185">Reference proteome</keyword>
<dbReference type="OrthoDB" id="160374at2759"/>
<evidence type="ECO:0000313" key="2">
    <source>
        <dbReference type="Proteomes" id="UP000799118"/>
    </source>
</evidence>
<feature type="non-terminal residue" evidence="1">
    <location>
        <position position="1"/>
    </location>
</feature>
<protein>
    <submittedName>
        <fullName evidence="1">Uncharacterized protein</fullName>
    </submittedName>
</protein>
<sequence length="93" mass="10067">WINSQEPLSVEESKVLYRSLESLNTKPVIKKLSTSTTAPPKVESLAKPFSEPRCICSQSLCGTFEQSVVCSASVSSQGVAAGTLCVFWNAERL</sequence>
<evidence type="ECO:0000313" key="1">
    <source>
        <dbReference type="EMBL" id="KAE9393375.1"/>
    </source>
</evidence>
<proteinExistence type="predicted"/>
<gene>
    <name evidence="1" type="ORF">BT96DRAFT_1051635</name>
</gene>
<dbReference type="AlphaFoldDB" id="A0A6A4H849"/>
<dbReference type="Proteomes" id="UP000799118">
    <property type="component" value="Unassembled WGS sequence"/>
</dbReference>
<accession>A0A6A4H849</accession>
<name>A0A6A4H849_9AGAR</name>
<dbReference type="EMBL" id="ML769573">
    <property type="protein sequence ID" value="KAE9393375.1"/>
    <property type="molecule type" value="Genomic_DNA"/>
</dbReference>
<organism evidence="1 2">
    <name type="scientific">Gymnopus androsaceus JB14</name>
    <dbReference type="NCBI Taxonomy" id="1447944"/>
    <lineage>
        <taxon>Eukaryota</taxon>
        <taxon>Fungi</taxon>
        <taxon>Dikarya</taxon>
        <taxon>Basidiomycota</taxon>
        <taxon>Agaricomycotina</taxon>
        <taxon>Agaricomycetes</taxon>
        <taxon>Agaricomycetidae</taxon>
        <taxon>Agaricales</taxon>
        <taxon>Marasmiineae</taxon>
        <taxon>Omphalotaceae</taxon>
        <taxon>Gymnopus</taxon>
    </lineage>
</organism>